<reference evidence="1 2" key="1">
    <citation type="journal article" date="2016" name="Mol. Biol. Evol.">
        <title>Genome-Wide Survey of Gut Fungi (Harpellales) Reveals the First Horizontally Transferred Ubiquitin Gene from a Mosquito Host.</title>
        <authorList>
            <person name="Wang Y."/>
            <person name="White M.M."/>
            <person name="Kvist S."/>
            <person name="Moncalvo J.M."/>
        </authorList>
    </citation>
    <scope>NUCLEOTIDE SEQUENCE [LARGE SCALE GENOMIC DNA]</scope>
    <source>
        <strain evidence="1 2">ALG-7-W6</strain>
    </source>
</reference>
<dbReference type="AlphaFoldDB" id="A0A1R0GT73"/>
<proteinExistence type="predicted"/>
<dbReference type="Proteomes" id="UP000187455">
    <property type="component" value="Unassembled WGS sequence"/>
</dbReference>
<evidence type="ECO:0000313" key="1">
    <source>
        <dbReference type="EMBL" id="OLY80097.1"/>
    </source>
</evidence>
<accession>A0A1R0GT73</accession>
<name>A0A1R0GT73_9FUNG</name>
<protein>
    <submittedName>
        <fullName evidence="1">Uncharacterized protein</fullName>
    </submittedName>
</protein>
<evidence type="ECO:0000313" key="2">
    <source>
        <dbReference type="Proteomes" id="UP000187455"/>
    </source>
</evidence>
<comment type="caution">
    <text evidence="1">The sequence shown here is derived from an EMBL/GenBank/DDBJ whole genome shotgun (WGS) entry which is preliminary data.</text>
</comment>
<keyword evidence="2" id="KW-1185">Reference proteome</keyword>
<organism evidence="1 2">
    <name type="scientific">Smittium mucronatum</name>
    <dbReference type="NCBI Taxonomy" id="133383"/>
    <lineage>
        <taxon>Eukaryota</taxon>
        <taxon>Fungi</taxon>
        <taxon>Fungi incertae sedis</taxon>
        <taxon>Zoopagomycota</taxon>
        <taxon>Kickxellomycotina</taxon>
        <taxon>Harpellomycetes</taxon>
        <taxon>Harpellales</taxon>
        <taxon>Legeriomycetaceae</taxon>
        <taxon>Smittium</taxon>
    </lineage>
</organism>
<sequence>MEKSSKRSQAGVLDKQKQTRIAEKFVNQGNFHTLVVIRQQQNPILLYVTRAECPKTLPEPNAPKHCQNRTLSIPT</sequence>
<dbReference type="EMBL" id="LSSL01003784">
    <property type="protein sequence ID" value="OLY80097.1"/>
    <property type="molecule type" value="Genomic_DNA"/>
</dbReference>
<gene>
    <name evidence="1" type="ORF">AYI68_g5816</name>
</gene>